<sequence length="274" mass="30822">KSLPHLLQILTQYGILECLATHLFAKDILSLARTAKAAHQAILCSRESRLNLLKKTSCDGIGVRIRQVSHRKSKFFYAFDCRDNTRCGAAQEPPNSEMYPCVSCGVTTCQECRTHCVYQSHYQLADEEDELPCFSGFVLLDEHEMAILSPEHLRESGSWTTTVSLPHHDQGFLDSPLDSGAFSSIELIDEIIDTNLGDGELKGTNWSGSPHPSAVVQAFWKVSERRKRNLCKGCFEDTMLAACPSQGPCCCTLRSHFLDRWLCLRCYQREEKSI</sequence>
<keyword evidence="2" id="KW-1185">Reference proteome</keyword>
<dbReference type="OrthoDB" id="3775616at2759"/>
<dbReference type="EMBL" id="MCFA01000015">
    <property type="protein sequence ID" value="ORY16969.1"/>
    <property type="molecule type" value="Genomic_DNA"/>
</dbReference>
<gene>
    <name evidence="1" type="ORF">BCR34DRAFT_446969</name>
</gene>
<reference evidence="1 2" key="1">
    <citation type="submission" date="2016-07" db="EMBL/GenBank/DDBJ databases">
        <title>Pervasive Adenine N6-methylation of Active Genes in Fungi.</title>
        <authorList>
            <consortium name="DOE Joint Genome Institute"/>
            <person name="Mondo S.J."/>
            <person name="Dannebaum R.O."/>
            <person name="Kuo R.C."/>
            <person name="Labutti K."/>
            <person name="Haridas S."/>
            <person name="Kuo A."/>
            <person name="Salamov A."/>
            <person name="Ahrendt S.R."/>
            <person name="Lipzen A."/>
            <person name="Sullivan W."/>
            <person name="Andreopoulos W.B."/>
            <person name="Clum A."/>
            <person name="Lindquist E."/>
            <person name="Daum C."/>
            <person name="Ramamoorthy G.K."/>
            <person name="Gryganskyi A."/>
            <person name="Culley D."/>
            <person name="Magnuson J.K."/>
            <person name="James T.Y."/>
            <person name="O'Malley M.A."/>
            <person name="Stajich J.E."/>
            <person name="Spatafora J.W."/>
            <person name="Visel A."/>
            <person name="Grigoriev I.V."/>
        </authorList>
    </citation>
    <scope>NUCLEOTIDE SEQUENCE [LARGE SCALE GENOMIC DNA]</scope>
    <source>
        <strain evidence="1 2">CBS 115471</strain>
    </source>
</reference>
<dbReference type="Proteomes" id="UP000193144">
    <property type="component" value="Unassembled WGS sequence"/>
</dbReference>
<name>A0A1Y2A373_9PLEO</name>
<accession>A0A1Y2A373</accession>
<proteinExistence type="predicted"/>
<evidence type="ECO:0000313" key="2">
    <source>
        <dbReference type="Proteomes" id="UP000193144"/>
    </source>
</evidence>
<dbReference type="AlphaFoldDB" id="A0A1Y2A373"/>
<feature type="non-terminal residue" evidence="1">
    <location>
        <position position="274"/>
    </location>
</feature>
<organism evidence="1 2">
    <name type="scientific">Clohesyomyces aquaticus</name>
    <dbReference type="NCBI Taxonomy" id="1231657"/>
    <lineage>
        <taxon>Eukaryota</taxon>
        <taxon>Fungi</taxon>
        <taxon>Dikarya</taxon>
        <taxon>Ascomycota</taxon>
        <taxon>Pezizomycotina</taxon>
        <taxon>Dothideomycetes</taxon>
        <taxon>Pleosporomycetidae</taxon>
        <taxon>Pleosporales</taxon>
        <taxon>Lindgomycetaceae</taxon>
        <taxon>Clohesyomyces</taxon>
    </lineage>
</organism>
<comment type="caution">
    <text evidence="1">The sequence shown here is derived from an EMBL/GenBank/DDBJ whole genome shotgun (WGS) entry which is preliminary data.</text>
</comment>
<feature type="non-terminal residue" evidence="1">
    <location>
        <position position="1"/>
    </location>
</feature>
<protein>
    <submittedName>
        <fullName evidence="1">Uncharacterized protein</fullName>
    </submittedName>
</protein>
<evidence type="ECO:0000313" key="1">
    <source>
        <dbReference type="EMBL" id="ORY16969.1"/>
    </source>
</evidence>